<dbReference type="RefSeq" id="XP_005769904.1">
    <property type="nucleotide sequence ID" value="XM_005769847.1"/>
</dbReference>
<evidence type="ECO:0000259" key="1">
    <source>
        <dbReference type="Pfam" id="PF14652"/>
    </source>
</evidence>
<reference evidence="2" key="2">
    <citation type="submission" date="2024-10" db="UniProtKB">
        <authorList>
            <consortium name="EnsemblProtists"/>
        </authorList>
    </citation>
    <scope>IDENTIFICATION</scope>
</reference>
<sequence>MASERRDCASRHVGSGGSMYESEHFNLGAASNLQLGGQSSIARGGPRSLDFITPTAPAASGWEEEEGVFVALPAGRKLQVDILSTWGDPYYVGLAAIEAFDSAGLPVDLSAGRIWASPADINVLPECSDDPRVVSNLTDGVCATCNDNHLWLAPYTAGERNLLGIELPAPCRLSLVRVWNYNKSRIHSYRGARRIELRLDGALIFRGEINKACGNVVDAFACAESILFTLEPQTLTAIEAHDLCCHSPEHDSDAFRTERPHTPGAEAGALECRPRVIPSEVTAVAARPATSAGQREPAPRAAGFMPSLPPMQDYEVRLHPHGKQLVLLCESTWGDPHYLGLNGLELLSPEGTTIDLQRAAITADPIGVIALPGMHGDTRTVDKLLLGGDCAWGWLAPYSLGASASVTLRGEAPQLLGMPAAPARRLLGRVGENAVSRRNNGQALRYGADRYYEVAFSMPNGDVLFRCFIESGSTNDPETAQTAELLWCYNGEDLAAYKDEAPAPPPLEATSDDDALAEGAAFALGDRVDARYQKKARWFPGYVTKVVQTKRGTTGFRVHFDDGDTDVLPAGFIRQRVDIVSLLGTELAARMQQDPKVVVLTNCAEAHDAEAVMGIAAVGLGCEWEVAGTLIFEFNDKAPPQAVRPLSFTPWGEDASLASIMPESLNDMPTTELLPPSLFPRPASSHRRCPPALPVVPLTAGPVLRGAALMFQADDALVRFLSYMDGDGSIKYMFGKDFSGDEIHGFRVLEQGSDELRLCTTDPESKDLLQRPLNQRPFLNLTGALVPTDIGVKINTATVTHEGVISCASCAFMIMCAVGTARVRFFDCCLLQGHIVATRDLSIKESRKVEIDFVIPELHRLAVLQRAHQDMLAAFIDRVDKVSALDPMVLHLKNWPPENVMALPCWPDMYQRSGKGAGMSDTDRIIYRASIKSSEDVQSFLGFLAVELPSTAKVTHRFALVSPTPLSAADESQLRAKDELGATGGCGSRSAHCIDYEPAARLLTVRVGVATFNGSMPVDGASVGAPPPSIPDPKYVLGLGWVASSTPVPSPAELHGQSATLEEYPL</sequence>
<evidence type="ECO:0000313" key="2">
    <source>
        <dbReference type="EnsemblProtists" id="EOD17475"/>
    </source>
</evidence>
<organism evidence="2 3">
    <name type="scientific">Emiliania huxleyi (strain CCMP1516)</name>
    <dbReference type="NCBI Taxonomy" id="280463"/>
    <lineage>
        <taxon>Eukaryota</taxon>
        <taxon>Haptista</taxon>
        <taxon>Haptophyta</taxon>
        <taxon>Prymnesiophyceae</taxon>
        <taxon>Isochrysidales</taxon>
        <taxon>Noelaerhabdaceae</taxon>
        <taxon>Emiliania</taxon>
    </lineage>
</organism>
<accession>A0A0D3J1U0</accession>
<dbReference type="PANTHER" id="PTHR21534:SF0">
    <property type="entry name" value="KATANIN-INTERACTING PROTEIN"/>
    <property type="match status" value="1"/>
</dbReference>
<dbReference type="HOGENOM" id="CLU_288454_0_0_1"/>
<dbReference type="PANTHER" id="PTHR21534">
    <property type="entry name" value="KATANIN-INTERACTING PROTEIN"/>
    <property type="match status" value="1"/>
</dbReference>
<feature type="domain" description="KATNIP" evidence="1">
    <location>
        <begin position="310"/>
        <end position="418"/>
    </location>
</feature>
<dbReference type="Gene3D" id="2.30.30.140">
    <property type="match status" value="1"/>
</dbReference>
<dbReference type="Proteomes" id="UP000013827">
    <property type="component" value="Unassembled WGS sequence"/>
</dbReference>
<dbReference type="EnsemblProtists" id="EOD17475">
    <property type="protein sequence ID" value="EOD17475"/>
    <property type="gene ID" value="EMIHUDRAFT_210221"/>
</dbReference>
<feature type="domain" description="KATNIP" evidence="1">
    <location>
        <begin position="82"/>
        <end position="230"/>
    </location>
</feature>
<dbReference type="GeneID" id="17263639"/>
<dbReference type="InterPro" id="IPR026704">
    <property type="entry name" value="KATNIP"/>
</dbReference>
<dbReference type="AlphaFoldDB" id="A0A0D3J1U0"/>
<evidence type="ECO:0000313" key="3">
    <source>
        <dbReference type="Proteomes" id="UP000013827"/>
    </source>
</evidence>
<proteinExistence type="predicted"/>
<keyword evidence="3" id="KW-1185">Reference proteome</keyword>
<dbReference type="CDD" id="cd04508">
    <property type="entry name" value="Tudor_SF"/>
    <property type="match status" value="1"/>
</dbReference>
<protein>
    <recommendedName>
        <fullName evidence="1">KATNIP domain-containing protein</fullName>
    </recommendedName>
</protein>
<dbReference type="STRING" id="2903.R1DSM9"/>
<dbReference type="PaxDb" id="2903-EOD17475"/>
<dbReference type="InterPro" id="IPR027859">
    <property type="entry name" value="KATNIP_dom"/>
</dbReference>
<name>A0A0D3J1U0_EMIH1</name>
<dbReference type="eggNOG" id="ENOG502QRY1">
    <property type="taxonomic scope" value="Eukaryota"/>
</dbReference>
<dbReference type="KEGG" id="ehx:EMIHUDRAFT_210221"/>
<reference evidence="3" key="1">
    <citation type="journal article" date="2013" name="Nature">
        <title>Pan genome of the phytoplankton Emiliania underpins its global distribution.</title>
        <authorList>
            <person name="Read B.A."/>
            <person name="Kegel J."/>
            <person name="Klute M.J."/>
            <person name="Kuo A."/>
            <person name="Lefebvre S.C."/>
            <person name="Maumus F."/>
            <person name="Mayer C."/>
            <person name="Miller J."/>
            <person name="Monier A."/>
            <person name="Salamov A."/>
            <person name="Young J."/>
            <person name="Aguilar M."/>
            <person name="Claverie J.M."/>
            <person name="Frickenhaus S."/>
            <person name="Gonzalez K."/>
            <person name="Herman E.K."/>
            <person name="Lin Y.C."/>
            <person name="Napier J."/>
            <person name="Ogata H."/>
            <person name="Sarno A.F."/>
            <person name="Shmutz J."/>
            <person name="Schroeder D."/>
            <person name="de Vargas C."/>
            <person name="Verret F."/>
            <person name="von Dassow P."/>
            <person name="Valentin K."/>
            <person name="Van de Peer Y."/>
            <person name="Wheeler G."/>
            <person name="Dacks J.B."/>
            <person name="Delwiche C.F."/>
            <person name="Dyhrman S.T."/>
            <person name="Glockner G."/>
            <person name="John U."/>
            <person name="Richards T."/>
            <person name="Worden A.Z."/>
            <person name="Zhang X."/>
            <person name="Grigoriev I.V."/>
            <person name="Allen A.E."/>
            <person name="Bidle K."/>
            <person name="Borodovsky M."/>
            <person name="Bowler C."/>
            <person name="Brownlee C."/>
            <person name="Cock J.M."/>
            <person name="Elias M."/>
            <person name="Gladyshev V.N."/>
            <person name="Groth M."/>
            <person name="Guda C."/>
            <person name="Hadaegh A."/>
            <person name="Iglesias-Rodriguez M.D."/>
            <person name="Jenkins J."/>
            <person name="Jones B.M."/>
            <person name="Lawson T."/>
            <person name="Leese F."/>
            <person name="Lindquist E."/>
            <person name="Lobanov A."/>
            <person name="Lomsadze A."/>
            <person name="Malik S.B."/>
            <person name="Marsh M.E."/>
            <person name="Mackinder L."/>
            <person name="Mock T."/>
            <person name="Mueller-Roeber B."/>
            <person name="Pagarete A."/>
            <person name="Parker M."/>
            <person name="Probert I."/>
            <person name="Quesneville H."/>
            <person name="Raines C."/>
            <person name="Rensing S.A."/>
            <person name="Riano-Pachon D.M."/>
            <person name="Richier S."/>
            <person name="Rokitta S."/>
            <person name="Shiraiwa Y."/>
            <person name="Soanes D.M."/>
            <person name="van der Giezen M."/>
            <person name="Wahlund T.M."/>
            <person name="Williams B."/>
            <person name="Wilson W."/>
            <person name="Wolfe G."/>
            <person name="Wurch L.L."/>
        </authorList>
    </citation>
    <scope>NUCLEOTIDE SEQUENCE</scope>
</reference>
<dbReference type="Pfam" id="PF14652">
    <property type="entry name" value="DUF4457"/>
    <property type="match status" value="2"/>
</dbReference>